<feature type="region of interest" description="Disordered" evidence="1">
    <location>
        <begin position="94"/>
        <end position="151"/>
    </location>
</feature>
<protein>
    <recommendedName>
        <fullName evidence="2">Bacteriophage lambda Replication protein O N-terminal domain-containing protein</fullName>
    </recommendedName>
</protein>
<proteinExistence type="predicted"/>
<gene>
    <name evidence="3" type="ORF">S12H4_53856</name>
</gene>
<dbReference type="InterPro" id="IPR036388">
    <property type="entry name" value="WH-like_DNA-bd_sf"/>
</dbReference>
<evidence type="ECO:0000313" key="3">
    <source>
        <dbReference type="EMBL" id="GAJ05460.1"/>
    </source>
</evidence>
<dbReference type="Gene3D" id="1.10.10.10">
    <property type="entry name" value="Winged helix-like DNA-binding domain superfamily/Winged helix DNA-binding domain"/>
    <property type="match status" value="1"/>
</dbReference>
<reference evidence="3" key="1">
    <citation type="journal article" date="2014" name="Front. Microbiol.">
        <title>High frequency of phylogenetically diverse reductive dehalogenase-homologous genes in deep subseafloor sedimentary metagenomes.</title>
        <authorList>
            <person name="Kawai M."/>
            <person name="Futagami T."/>
            <person name="Toyoda A."/>
            <person name="Takaki Y."/>
            <person name="Nishi S."/>
            <person name="Hori S."/>
            <person name="Arai W."/>
            <person name="Tsubouchi T."/>
            <person name="Morono Y."/>
            <person name="Uchiyama I."/>
            <person name="Ito T."/>
            <person name="Fujiyama A."/>
            <person name="Inagaki F."/>
            <person name="Takami H."/>
        </authorList>
    </citation>
    <scope>NUCLEOTIDE SEQUENCE</scope>
    <source>
        <strain evidence="3">Expedition CK06-06</strain>
    </source>
</reference>
<sequence>IKEVKGWGQLPREMARALAKAKVNGSESRVLWAMVYKTIAFNKASDRIPWSQLSELTGINEWNLSRSINSLLKKGLIMKKDKGYGFLIDYNKEGTPSKRMVKGESPSVSKDLPSVSKDLPSNRMDSRDLSKRAYQEKGLSASKDKKRGKKQLEIIRKARMEFERILKEKKE</sequence>
<accession>X1VF81</accession>
<feature type="compositionally biased region" description="Basic and acidic residues" evidence="1">
    <location>
        <begin position="124"/>
        <end position="135"/>
    </location>
</feature>
<dbReference type="Pfam" id="PF04492">
    <property type="entry name" value="Phage_rep_O"/>
    <property type="match status" value="1"/>
</dbReference>
<feature type="non-terminal residue" evidence="3">
    <location>
        <position position="1"/>
    </location>
</feature>
<dbReference type="NCBIfam" id="TIGR01610">
    <property type="entry name" value="phage_O_Nterm"/>
    <property type="match status" value="1"/>
</dbReference>
<dbReference type="EMBL" id="BARW01034351">
    <property type="protein sequence ID" value="GAJ05460.1"/>
    <property type="molecule type" value="Genomic_DNA"/>
</dbReference>
<evidence type="ECO:0000259" key="2">
    <source>
        <dbReference type="Pfam" id="PF04492"/>
    </source>
</evidence>
<name>X1VF81_9ZZZZ</name>
<evidence type="ECO:0000256" key="1">
    <source>
        <dbReference type="SAM" id="MobiDB-lite"/>
    </source>
</evidence>
<dbReference type="AlphaFoldDB" id="X1VF81"/>
<dbReference type="GO" id="GO:0006260">
    <property type="term" value="P:DNA replication"/>
    <property type="evidence" value="ECO:0007669"/>
    <property type="project" value="InterPro"/>
</dbReference>
<organism evidence="3">
    <name type="scientific">marine sediment metagenome</name>
    <dbReference type="NCBI Taxonomy" id="412755"/>
    <lineage>
        <taxon>unclassified sequences</taxon>
        <taxon>metagenomes</taxon>
        <taxon>ecological metagenomes</taxon>
    </lineage>
</organism>
<comment type="caution">
    <text evidence="3">The sequence shown here is derived from an EMBL/GenBank/DDBJ whole genome shotgun (WGS) entry which is preliminary data.</text>
</comment>
<feature type="domain" description="Bacteriophage lambda Replication protein O N-terminal" evidence="2">
    <location>
        <begin position="6"/>
        <end position="90"/>
    </location>
</feature>
<dbReference type="InterPro" id="IPR006497">
    <property type="entry name" value="Phage_lambda_VrpO_N"/>
</dbReference>